<feature type="signal peptide" evidence="3">
    <location>
        <begin position="1"/>
        <end position="28"/>
    </location>
</feature>
<keyword evidence="2" id="KW-0812">Transmembrane</keyword>
<gene>
    <name evidence="4" type="ORF">IAD23_03095</name>
</gene>
<evidence type="ECO:0000313" key="5">
    <source>
        <dbReference type="Proteomes" id="UP000824125"/>
    </source>
</evidence>
<dbReference type="AlphaFoldDB" id="A0A9D1SNV1"/>
<feature type="region of interest" description="Disordered" evidence="1">
    <location>
        <begin position="305"/>
        <end position="339"/>
    </location>
</feature>
<evidence type="ECO:0000313" key="4">
    <source>
        <dbReference type="EMBL" id="HIU68930.1"/>
    </source>
</evidence>
<feature type="chain" id="PRO_5039149234" evidence="3">
    <location>
        <begin position="29"/>
        <end position="339"/>
    </location>
</feature>
<name>A0A9D1SNV1_9FIRM</name>
<sequence>MKKEYAVWQVVLCSLVVCLVCTPSYARATAKDYLNDLSCWYDVPFSQDSAKWNGEVCNWILKTVVDTAEHTVYFYCDFTESSYASGSRTYDICVQLTNENAEYAPVYLRDAAVYDAFELQSNFSDSSAFGGAVCTFSIRLKNSRDYNVPNALSLVLYVNQHPYSIYETDALALSGAAAEKLTSQTQPSTAQSVPSGADGQNSSAEKSATAAQSTKFHAQLGDLSAQTTVSKFSGSGAAAASAETTAVSGVSQNGTASVGASAQPSLGARTSSLTPAAKAGVGIAVALLLAGTAFVLKGVLMRSKNKAENDVSQPLAPASDLKGTDAAETGCSDDLSSKE</sequence>
<organism evidence="4 5">
    <name type="scientific">Candidatus Scybalenecus merdavium</name>
    <dbReference type="NCBI Taxonomy" id="2840939"/>
    <lineage>
        <taxon>Bacteria</taxon>
        <taxon>Bacillati</taxon>
        <taxon>Bacillota</taxon>
        <taxon>Clostridia</taxon>
        <taxon>Eubacteriales</taxon>
        <taxon>Oscillospiraceae</taxon>
        <taxon>Oscillospiraceae incertae sedis</taxon>
        <taxon>Candidatus Scybalenecus</taxon>
    </lineage>
</organism>
<keyword evidence="2" id="KW-0472">Membrane</keyword>
<evidence type="ECO:0000256" key="1">
    <source>
        <dbReference type="SAM" id="MobiDB-lite"/>
    </source>
</evidence>
<keyword evidence="2" id="KW-1133">Transmembrane helix</keyword>
<protein>
    <submittedName>
        <fullName evidence="4">Uncharacterized protein</fullName>
    </submittedName>
</protein>
<reference evidence="4" key="1">
    <citation type="submission" date="2020-10" db="EMBL/GenBank/DDBJ databases">
        <authorList>
            <person name="Gilroy R."/>
        </authorList>
    </citation>
    <scope>NUCLEOTIDE SEQUENCE</scope>
    <source>
        <strain evidence="4">CHK176-6737</strain>
    </source>
</reference>
<feature type="region of interest" description="Disordered" evidence="1">
    <location>
        <begin position="183"/>
        <end position="211"/>
    </location>
</feature>
<dbReference type="EMBL" id="DVNM01000016">
    <property type="protein sequence ID" value="HIU68930.1"/>
    <property type="molecule type" value="Genomic_DNA"/>
</dbReference>
<evidence type="ECO:0000256" key="3">
    <source>
        <dbReference type="SAM" id="SignalP"/>
    </source>
</evidence>
<comment type="caution">
    <text evidence="4">The sequence shown here is derived from an EMBL/GenBank/DDBJ whole genome shotgun (WGS) entry which is preliminary data.</text>
</comment>
<proteinExistence type="predicted"/>
<reference evidence="4" key="2">
    <citation type="journal article" date="2021" name="PeerJ">
        <title>Extensive microbial diversity within the chicken gut microbiome revealed by metagenomics and culture.</title>
        <authorList>
            <person name="Gilroy R."/>
            <person name="Ravi A."/>
            <person name="Getino M."/>
            <person name="Pursley I."/>
            <person name="Horton D.L."/>
            <person name="Alikhan N.F."/>
            <person name="Baker D."/>
            <person name="Gharbi K."/>
            <person name="Hall N."/>
            <person name="Watson M."/>
            <person name="Adriaenssens E.M."/>
            <person name="Foster-Nyarko E."/>
            <person name="Jarju S."/>
            <person name="Secka A."/>
            <person name="Antonio M."/>
            <person name="Oren A."/>
            <person name="Chaudhuri R.R."/>
            <person name="La Ragione R."/>
            <person name="Hildebrand F."/>
            <person name="Pallen M.J."/>
        </authorList>
    </citation>
    <scope>NUCLEOTIDE SEQUENCE</scope>
    <source>
        <strain evidence="4">CHK176-6737</strain>
    </source>
</reference>
<dbReference type="Proteomes" id="UP000824125">
    <property type="component" value="Unassembled WGS sequence"/>
</dbReference>
<accession>A0A9D1SNV1</accession>
<keyword evidence="3" id="KW-0732">Signal</keyword>
<evidence type="ECO:0000256" key="2">
    <source>
        <dbReference type="SAM" id="Phobius"/>
    </source>
</evidence>
<feature type="transmembrane region" description="Helical" evidence="2">
    <location>
        <begin position="279"/>
        <end position="296"/>
    </location>
</feature>